<dbReference type="SUPFAM" id="SSF55073">
    <property type="entry name" value="Nucleotide cyclase"/>
    <property type="match status" value="1"/>
</dbReference>
<dbReference type="EMBL" id="CP069812">
    <property type="protein sequence ID" value="QRQ94168.1"/>
    <property type="molecule type" value="Genomic_DNA"/>
</dbReference>
<evidence type="ECO:0000259" key="20">
    <source>
        <dbReference type="PROSITE" id="PS50887"/>
    </source>
</evidence>
<evidence type="ECO:0000256" key="8">
    <source>
        <dbReference type="ARBA" id="ARBA00022692"/>
    </source>
</evidence>
<keyword evidence="9" id="KW-0479">Metal-binding</keyword>
<dbReference type="RefSeq" id="WP_063240889.1">
    <property type="nucleotide sequence ID" value="NZ_CP069810.1"/>
</dbReference>
<reference evidence="21 23" key="2">
    <citation type="submission" date="2021-02" db="EMBL/GenBank/DDBJ databases">
        <title>Complete Genome Sequence of Cupriavidus oxalaticus Strain Ox1, a Soil Oxalate-Degrading Species.</title>
        <authorList>
            <person name="Palmieri F."/>
            <person name="Udriet P."/>
            <person name="Deuasquier M."/>
            <person name="Beaudoing E."/>
            <person name="Johnson S.L."/>
            <person name="Davenport K.W."/>
            <person name="Chain P.S."/>
            <person name="Bindschedler S."/>
            <person name="Junier P."/>
        </authorList>
    </citation>
    <scope>NUCLEOTIDE SEQUENCE [LARGE SCALE GENOMIC DNA]</scope>
    <source>
        <strain evidence="21 23">Ox1</strain>
    </source>
</reference>
<dbReference type="GO" id="GO:0005886">
    <property type="term" value="C:plasma membrane"/>
    <property type="evidence" value="ECO:0007669"/>
    <property type="project" value="UniProtKB-SubCell"/>
</dbReference>
<dbReference type="PANTHER" id="PTHR45138:SF9">
    <property type="entry name" value="DIGUANYLATE CYCLASE DGCM-RELATED"/>
    <property type="match status" value="1"/>
</dbReference>
<reference evidence="22" key="1">
    <citation type="submission" date="2018-01" db="EMBL/GenBank/DDBJ databases">
        <authorList>
            <person name="Clerissi C."/>
        </authorList>
    </citation>
    <scope>NUCLEOTIDE SEQUENCE</scope>
    <source>
        <strain evidence="22">Cupriavidus oxalaticus LMG 2235</strain>
    </source>
</reference>
<dbReference type="Proteomes" id="UP000256862">
    <property type="component" value="Chromosome CO2235"/>
</dbReference>
<evidence type="ECO:0000256" key="6">
    <source>
        <dbReference type="ARBA" id="ARBA00022519"/>
    </source>
</evidence>
<dbReference type="GO" id="GO:0052621">
    <property type="term" value="F:diguanylate cyclase activity"/>
    <property type="evidence" value="ECO:0007669"/>
    <property type="project" value="UniProtKB-EC"/>
</dbReference>
<evidence type="ECO:0000256" key="4">
    <source>
        <dbReference type="ARBA" id="ARBA00012528"/>
    </source>
</evidence>
<dbReference type="Gene3D" id="3.30.70.270">
    <property type="match status" value="1"/>
</dbReference>
<dbReference type="InterPro" id="IPR033416">
    <property type="entry name" value="CHASE7"/>
</dbReference>
<evidence type="ECO:0000256" key="12">
    <source>
        <dbReference type="ARBA" id="ARBA00022916"/>
    </source>
</evidence>
<comment type="subcellular location">
    <subcellularLocation>
        <location evidence="1">Cell inner membrane</location>
        <topology evidence="1">Multi-pass membrane protein</topology>
    </subcellularLocation>
</comment>
<dbReference type="AlphaFoldDB" id="A0A375FQX8"/>
<comment type="subunit">
    <text evidence="3">Homodimer.</text>
</comment>
<evidence type="ECO:0000256" key="17">
    <source>
        <dbReference type="ARBA" id="ARBA00045634"/>
    </source>
</evidence>
<dbReference type="OrthoDB" id="9813903at2"/>
<dbReference type="GeneID" id="303493734"/>
<keyword evidence="13 19" id="KW-1133">Transmembrane helix</keyword>
<keyword evidence="23" id="KW-1185">Reference proteome</keyword>
<evidence type="ECO:0000256" key="7">
    <source>
        <dbReference type="ARBA" id="ARBA00022679"/>
    </source>
</evidence>
<evidence type="ECO:0000256" key="13">
    <source>
        <dbReference type="ARBA" id="ARBA00022989"/>
    </source>
</evidence>
<dbReference type="SMART" id="SM00267">
    <property type="entry name" value="GGDEF"/>
    <property type="match status" value="1"/>
</dbReference>
<keyword evidence="8 19" id="KW-0812">Transmembrane</keyword>
<comment type="catalytic activity">
    <reaction evidence="16">
        <text>2 GTP = 3',3'-c-di-GMP + 2 diphosphate</text>
        <dbReference type="Rhea" id="RHEA:24898"/>
        <dbReference type="ChEBI" id="CHEBI:33019"/>
        <dbReference type="ChEBI" id="CHEBI:37565"/>
        <dbReference type="ChEBI" id="CHEBI:58805"/>
        <dbReference type="EC" id="2.7.7.65"/>
    </reaction>
</comment>
<evidence type="ECO:0000256" key="16">
    <source>
        <dbReference type="ARBA" id="ARBA00034247"/>
    </source>
</evidence>
<dbReference type="PANTHER" id="PTHR45138">
    <property type="entry name" value="REGULATORY COMPONENTS OF SENSORY TRANSDUCTION SYSTEM"/>
    <property type="match status" value="1"/>
</dbReference>
<evidence type="ECO:0000256" key="15">
    <source>
        <dbReference type="ARBA" id="ARBA00031311"/>
    </source>
</evidence>
<dbReference type="EC" id="2.7.7.65" evidence="4"/>
<dbReference type="FunFam" id="3.30.70.270:FF:000001">
    <property type="entry name" value="Diguanylate cyclase domain protein"/>
    <property type="match status" value="1"/>
</dbReference>
<dbReference type="InterPro" id="IPR000160">
    <property type="entry name" value="GGDEF_dom"/>
</dbReference>
<evidence type="ECO:0000256" key="14">
    <source>
        <dbReference type="ARBA" id="ARBA00023136"/>
    </source>
</evidence>
<keyword evidence="6" id="KW-0997">Cell inner membrane</keyword>
<proteinExistence type="predicted"/>
<dbReference type="InterPro" id="IPR029787">
    <property type="entry name" value="Nucleotide_cyclase"/>
</dbReference>
<feature type="region of interest" description="Disordered" evidence="18">
    <location>
        <begin position="559"/>
        <end position="583"/>
    </location>
</feature>
<dbReference type="InterPro" id="IPR050469">
    <property type="entry name" value="Diguanylate_Cyclase"/>
</dbReference>
<dbReference type="UniPathway" id="UPA00694"/>
<dbReference type="EMBL" id="OGUS01000109">
    <property type="protein sequence ID" value="SPC10713.1"/>
    <property type="molecule type" value="Genomic_DNA"/>
</dbReference>
<evidence type="ECO:0000256" key="11">
    <source>
        <dbReference type="ARBA" id="ARBA00022842"/>
    </source>
</evidence>
<name>A0A375FQX8_9BURK</name>
<gene>
    <name evidence="21" type="primary">yedQ</name>
    <name evidence="22" type="ORF">CO2235_10098</name>
    <name evidence="21" type="ORF">JTE92_29550</name>
</gene>
<evidence type="ECO:0000256" key="9">
    <source>
        <dbReference type="ARBA" id="ARBA00022723"/>
    </source>
</evidence>
<dbReference type="UniPathway" id="UPA00599"/>
<organism evidence="22">
    <name type="scientific">Cupriavidus oxalaticus</name>
    <dbReference type="NCBI Taxonomy" id="96344"/>
    <lineage>
        <taxon>Bacteria</taxon>
        <taxon>Pseudomonadati</taxon>
        <taxon>Pseudomonadota</taxon>
        <taxon>Betaproteobacteria</taxon>
        <taxon>Burkholderiales</taxon>
        <taxon>Burkholderiaceae</taxon>
        <taxon>Cupriavidus</taxon>
    </lineage>
</organism>
<keyword evidence="14 19" id="KW-0472">Membrane</keyword>
<evidence type="ECO:0000313" key="22">
    <source>
        <dbReference type="EMBL" id="SPC10713.1"/>
    </source>
</evidence>
<evidence type="ECO:0000256" key="18">
    <source>
        <dbReference type="SAM" id="MobiDB-lite"/>
    </source>
</evidence>
<keyword evidence="7" id="KW-0808">Transferase</keyword>
<dbReference type="CDD" id="cd01949">
    <property type="entry name" value="GGDEF"/>
    <property type="match status" value="1"/>
</dbReference>
<comment type="function">
    <text evidence="17">Catalyzes the synthesis of cyclic-di-GMP (c-di-GMP) via the condensation of 2 GTP molecules. Cyclic-di-GMP is a second messenger which controls cell surface-associated traits in bacteria. Involved in the regulation of cellulose production.</text>
</comment>
<feature type="domain" description="GGDEF" evidence="20">
    <location>
        <begin position="428"/>
        <end position="567"/>
    </location>
</feature>
<evidence type="ECO:0000256" key="5">
    <source>
        <dbReference type="ARBA" id="ARBA00022475"/>
    </source>
</evidence>
<evidence type="ECO:0000256" key="10">
    <source>
        <dbReference type="ARBA" id="ARBA00022741"/>
    </source>
</evidence>
<dbReference type="GO" id="GO:0000166">
    <property type="term" value="F:nucleotide binding"/>
    <property type="evidence" value="ECO:0007669"/>
    <property type="project" value="UniProtKB-KW"/>
</dbReference>
<dbReference type="PROSITE" id="PS50887">
    <property type="entry name" value="GGDEF"/>
    <property type="match status" value="1"/>
</dbReference>
<feature type="transmembrane region" description="Helical" evidence="19">
    <location>
        <begin position="23"/>
        <end position="46"/>
    </location>
</feature>
<evidence type="ECO:0000256" key="3">
    <source>
        <dbReference type="ARBA" id="ARBA00011738"/>
    </source>
</evidence>
<evidence type="ECO:0000313" key="23">
    <source>
        <dbReference type="Proteomes" id="UP000623307"/>
    </source>
</evidence>
<keyword evidence="10" id="KW-0547">Nucleotide-binding</keyword>
<evidence type="ECO:0000256" key="1">
    <source>
        <dbReference type="ARBA" id="ARBA00004429"/>
    </source>
</evidence>
<evidence type="ECO:0000313" key="21">
    <source>
        <dbReference type="EMBL" id="QRQ94168.1"/>
    </source>
</evidence>
<evidence type="ECO:0000256" key="2">
    <source>
        <dbReference type="ARBA" id="ARBA00005186"/>
    </source>
</evidence>
<keyword evidence="12" id="KW-0135">Cellulose biosynthesis</keyword>
<dbReference type="Pfam" id="PF17151">
    <property type="entry name" value="CHASE7"/>
    <property type="match status" value="1"/>
</dbReference>
<keyword evidence="5" id="KW-1003">Cell membrane</keyword>
<dbReference type="GO" id="GO:0046872">
    <property type="term" value="F:metal ion binding"/>
    <property type="evidence" value="ECO:0007669"/>
    <property type="project" value="UniProtKB-KW"/>
</dbReference>
<evidence type="ECO:0000256" key="19">
    <source>
        <dbReference type="SAM" id="Phobius"/>
    </source>
</evidence>
<sequence length="583" mass="63900">MRPRLSALLDHLWEQAVRTPQRFVVLSFAAAAVLLLVISAHGLVVLRDHEVQTLQQTQQLQVAGISSVLNVETERLRSVRNFAQHLIRLQMGPHAVEADPPLQAAYAHRNDDLWQLPAPEGDAVLLGVGPRMLEGMDSFYRRDEDLLPGLYVARGISHLLSAEPVNPLVTRKLMYVSSNGFFVAYPPVPPARTAAVLRRVDDAGFLREHLPHNNPDRTLRWQMMPAGDGSGDVYLTVSLPVYLHAQFRGVAISGISQRSLDAYLTNTTRKGVRSFLIDIDGRLVGASTRDVRSVEKFAAAVPSASGEATPHEMFRRGSGTLHLADGSRLMFQRIGSTNLMLVDYFSATDLLLRTASHLSVVLAASALSLAVLLWVTLQGFRKLFSHYQARGEALRELAETDALTGLANRRVFEARFAVEHSHSLREKTPMSMLMIDIDRFKRINDNWGHASGDRVLKTLADVMRATVRAIDVPARIGGEEFAVLLPRTSIEEATQTAERLRKILGQTVCGPAADAADMGDIRFTVSIGVSDLGADGTDNLDTMLMVADRRLYAAKNAGRNRVVSDDRVPEPAGDSAPAPAPTA</sequence>
<accession>A0A375FQX8</accession>
<keyword evidence="11" id="KW-0460">Magnesium</keyword>
<dbReference type="InterPro" id="IPR043128">
    <property type="entry name" value="Rev_trsase/Diguanyl_cyclase"/>
</dbReference>
<dbReference type="NCBIfam" id="TIGR00254">
    <property type="entry name" value="GGDEF"/>
    <property type="match status" value="1"/>
</dbReference>
<dbReference type="Proteomes" id="UP000623307">
    <property type="component" value="Chromosome 2"/>
</dbReference>
<dbReference type="Pfam" id="PF00990">
    <property type="entry name" value="GGDEF"/>
    <property type="match status" value="1"/>
</dbReference>
<protein>
    <recommendedName>
        <fullName evidence="4">diguanylate cyclase</fullName>
        <ecNumber evidence="4">2.7.7.65</ecNumber>
    </recommendedName>
    <alternativeName>
        <fullName evidence="15">Cellulose synthesis regulatory protein</fullName>
    </alternativeName>
</protein>
<dbReference type="GO" id="GO:0030244">
    <property type="term" value="P:cellulose biosynthetic process"/>
    <property type="evidence" value="ECO:0007669"/>
    <property type="project" value="UniProtKB-KW"/>
</dbReference>
<comment type="pathway">
    <text evidence="2">Glycan metabolism; bacterial cellulose biosynthesis.</text>
</comment>